<dbReference type="InterPro" id="IPR006330">
    <property type="entry name" value="Ado/ade_deaminase"/>
</dbReference>
<evidence type="ECO:0000256" key="2">
    <source>
        <dbReference type="ARBA" id="ARBA00022723"/>
    </source>
</evidence>
<sequence length="364" mass="41219">MNGLEISPFIQALPKVELHIHIEGTLTPALRWKLAQQNSIKLPYDTYEDLVASYAVTYNHRKEVHGDNGAPTFLEAFYAGCQVLQTEDDFYELAMEYFNKAKQMNVRYVEPMFSTQDHIKRGIPARNVLNGYLRAQQDGPSKYGIRSNWIFCFLRDHPVQEGLDAYEGALPWAKVEGGKGLFHAVGLASNEYDRPPLLFKQAFSRASDDGLHVTMHCDVDQKDALAHVHEAIFKILDGQGAERIDHGLNAVDDPRLIEGLKTRGIPLTLCPHAYHRRQKTEVLFPKITKLWNEGVKICINSDDPTYMHNVWIDGNLQKVYTYCSMTKRDMVDLVRNAVDASWVEPGVKQAIMEELAAIDVAACD</sequence>
<dbReference type="RefSeq" id="XP_013254997.1">
    <property type="nucleotide sequence ID" value="XM_013399543.1"/>
</dbReference>
<dbReference type="PANTHER" id="PTHR43114">
    <property type="entry name" value="ADENINE DEAMINASE"/>
    <property type="match status" value="1"/>
</dbReference>
<dbReference type="HOGENOM" id="CLU_039228_7_0_1"/>
<comment type="caution">
    <text evidence="5">The sequence shown here is derived from an EMBL/GenBank/DDBJ whole genome shotgun (WGS) entry which is preliminary data.</text>
</comment>
<keyword evidence="6" id="KW-1185">Reference proteome</keyword>
<dbReference type="InterPro" id="IPR032466">
    <property type="entry name" value="Metal_Hydrolase"/>
</dbReference>
<dbReference type="OrthoDB" id="272271at2759"/>
<evidence type="ECO:0000313" key="6">
    <source>
        <dbReference type="Proteomes" id="UP000027920"/>
    </source>
</evidence>
<dbReference type="NCBIfam" id="TIGR01430">
    <property type="entry name" value="aden_deam"/>
    <property type="match status" value="1"/>
</dbReference>
<dbReference type="Pfam" id="PF00962">
    <property type="entry name" value="A_deaminase"/>
    <property type="match status" value="1"/>
</dbReference>
<reference evidence="5 6" key="1">
    <citation type="submission" date="2013-03" db="EMBL/GenBank/DDBJ databases">
        <title>The Genome Sequence of Exophiala aquamarina CBS 119918.</title>
        <authorList>
            <consortium name="The Broad Institute Genomics Platform"/>
            <person name="Cuomo C."/>
            <person name="de Hoog S."/>
            <person name="Gorbushina A."/>
            <person name="Walker B."/>
            <person name="Young S.K."/>
            <person name="Zeng Q."/>
            <person name="Gargeya S."/>
            <person name="Fitzgerald M."/>
            <person name="Haas B."/>
            <person name="Abouelleil A."/>
            <person name="Allen A.W."/>
            <person name="Alvarado L."/>
            <person name="Arachchi H.M."/>
            <person name="Berlin A.M."/>
            <person name="Chapman S.B."/>
            <person name="Gainer-Dewar J."/>
            <person name="Goldberg J."/>
            <person name="Griggs A."/>
            <person name="Gujja S."/>
            <person name="Hansen M."/>
            <person name="Howarth C."/>
            <person name="Imamovic A."/>
            <person name="Ireland A."/>
            <person name="Larimer J."/>
            <person name="McCowan C."/>
            <person name="Murphy C."/>
            <person name="Pearson M."/>
            <person name="Poon T.W."/>
            <person name="Priest M."/>
            <person name="Roberts A."/>
            <person name="Saif S."/>
            <person name="Shea T."/>
            <person name="Sisk P."/>
            <person name="Sykes S."/>
            <person name="Wortman J."/>
            <person name="Nusbaum C."/>
            <person name="Birren B."/>
        </authorList>
    </citation>
    <scope>NUCLEOTIDE SEQUENCE [LARGE SCALE GENOMIC DNA]</scope>
    <source>
        <strain evidence="5 6">CBS 119918</strain>
    </source>
</reference>
<dbReference type="GO" id="GO:0005829">
    <property type="term" value="C:cytosol"/>
    <property type="evidence" value="ECO:0007669"/>
    <property type="project" value="TreeGrafter"/>
</dbReference>
<dbReference type="GO" id="GO:0043103">
    <property type="term" value="P:hypoxanthine salvage"/>
    <property type="evidence" value="ECO:0007669"/>
    <property type="project" value="TreeGrafter"/>
</dbReference>
<proteinExistence type="predicted"/>
<dbReference type="STRING" id="1182545.A0A072NYC1"/>
<accession>A0A072NYC1</accession>
<dbReference type="VEuPathDB" id="FungiDB:A1O9_11648"/>
<dbReference type="Proteomes" id="UP000027920">
    <property type="component" value="Unassembled WGS sequence"/>
</dbReference>
<keyword evidence="3" id="KW-0378">Hydrolase</keyword>
<feature type="domain" description="Adenosine deaminase" evidence="4">
    <location>
        <begin position="14"/>
        <end position="356"/>
    </location>
</feature>
<dbReference type="GeneID" id="25286545"/>
<dbReference type="GO" id="GO:0046872">
    <property type="term" value="F:metal ion binding"/>
    <property type="evidence" value="ECO:0007669"/>
    <property type="project" value="UniProtKB-KW"/>
</dbReference>
<name>A0A072NYC1_9EURO</name>
<evidence type="ECO:0000256" key="1">
    <source>
        <dbReference type="ARBA" id="ARBA00001947"/>
    </source>
</evidence>
<dbReference type="PANTHER" id="PTHR43114:SF7">
    <property type="entry name" value="ADENOSINE DEAMINASE DOMAIN-CONTAINING PROTEIN"/>
    <property type="match status" value="1"/>
</dbReference>
<dbReference type="EMBL" id="AMGV01000018">
    <property type="protein sequence ID" value="KEF52407.1"/>
    <property type="molecule type" value="Genomic_DNA"/>
</dbReference>
<gene>
    <name evidence="5" type="ORF">A1O9_11648</name>
</gene>
<protein>
    <submittedName>
        <fullName evidence="5">Adenosine deaminase</fullName>
    </submittedName>
</protein>
<evidence type="ECO:0000313" key="5">
    <source>
        <dbReference type="EMBL" id="KEF52407.1"/>
    </source>
</evidence>
<evidence type="ECO:0000259" key="4">
    <source>
        <dbReference type="Pfam" id="PF00962"/>
    </source>
</evidence>
<dbReference type="GO" id="GO:0000034">
    <property type="term" value="F:adenine deaminase activity"/>
    <property type="evidence" value="ECO:0007669"/>
    <property type="project" value="TreeGrafter"/>
</dbReference>
<evidence type="ECO:0000256" key="3">
    <source>
        <dbReference type="ARBA" id="ARBA00022801"/>
    </source>
</evidence>
<dbReference type="AlphaFoldDB" id="A0A072NYC1"/>
<dbReference type="InterPro" id="IPR001365">
    <property type="entry name" value="A_deaminase_dom"/>
</dbReference>
<organism evidence="5 6">
    <name type="scientific">Exophiala aquamarina CBS 119918</name>
    <dbReference type="NCBI Taxonomy" id="1182545"/>
    <lineage>
        <taxon>Eukaryota</taxon>
        <taxon>Fungi</taxon>
        <taxon>Dikarya</taxon>
        <taxon>Ascomycota</taxon>
        <taxon>Pezizomycotina</taxon>
        <taxon>Eurotiomycetes</taxon>
        <taxon>Chaetothyriomycetidae</taxon>
        <taxon>Chaetothyriales</taxon>
        <taxon>Herpotrichiellaceae</taxon>
        <taxon>Exophiala</taxon>
    </lineage>
</organism>
<dbReference type="GO" id="GO:0006146">
    <property type="term" value="P:adenine catabolic process"/>
    <property type="evidence" value="ECO:0007669"/>
    <property type="project" value="TreeGrafter"/>
</dbReference>
<dbReference type="Gene3D" id="3.20.20.140">
    <property type="entry name" value="Metal-dependent hydrolases"/>
    <property type="match status" value="1"/>
</dbReference>
<keyword evidence="2" id="KW-0479">Metal-binding</keyword>
<comment type="cofactor">
    <cofactor evidence="1">
        <name>Zn(2+)</name>
        <dbReference type="ChEBI" id="CHEBI:29105"/>
    </cofactor>
</comment>
<dbReference type="SUPFAM" id="SSF51556">
    <property type="entry name" value="Metallo-dependent hydrolases"/>
    <property type="match status" value="1"/>
</dbReference>